<dbReference type="InterPro" id="IPR050836">
    <property type="entry name" value="SDS22/Internalin_LRR"/>
</dbReference>
<dbReference type="SUPFAM" id="SSF52058">
    <property type="entry name" value="L domain-like"/>
    <property type="match status" value="1"/>
</dbReference>
<keyword evidence="2" id="KW-0677">Repeat</keyword>
<dbReference type="EMBL" id="GU942982">
    <property type="protein sequence ID" value="ADD93416.1"/>
    <property type="molecule type" value="Genomic_DNA"/>
</dbReference>
<dbReference type="SMART" id="SM00364">
    <property type="entry name" value="LRR_BAC"/>
    <property type="match status" value="5"/>
</dbReference>
<dbReference type="Gene3D" id="3.80.10.10">
    <property type="entry name" value="Ribonuclease Inhibitor"/>
    <property type="match status" value="2"/>
</dbReference>
<dbReference type="AlphaFoldDB" id="D6PCG5"/>
<dbReference type="Pfam" id="PF12799">
    <property type="entry name" value="LRR_4"/>
    <property type="match status" value="2"/>
</dbReference>
<accession>D6PCG5</accession>
<dbReference type="SMART" id="SM00365">
    <property type="entry name" value="LRR_SD22"/>
    <property type="match status" value="9"/>
</dbReference>
<evidence type="ECO:0000256" key="2">
    <source>
        <dbReference type="ARBA" id="ARBA00022737"/>
    </source>
</evidence>
<sequence>MYILVATSFAEIMVVPELNLEKAICQSLGVSRDNLTQKLVEEELTSLDASSMEIRDLTGLEFAKNLEILVLNNNLIEDISPISNLASITKLDLSGNRIRNLSGLVPLSGSKMRKEVADFQLSLEDRKISRSQKNEVILKMSKVVERLKLGPWALRELNISGNRLLGLSGIEHLTDLVFLNVSKNALIDLEGLSKMKTLVTLYAQENQLGRVESYVDENKNKSYDLGEPIEDQSGNGKRDTDPLIELKSLPKLTNLYLYNNLLTSLDSIEDLPRLKTFFVSGNKIRDISKLQFFPSLVRLSLSNNQITDLSGLRESNRLQQLFLVENRISDLRPLQGLISLKELHLQRNLIVNPKPIESLSGLEVLSVSYNLISQGSFFRELDKLKRLSLSYNCFRPEDSELVNDIQRLKSNGTFVTLGKQRKRIIEAELLSGFLSGYPQANQELGDYLSLNGYNLFMDFVEDSKVSDEVKSASILYWLNTLKRGKKLEDSDFLAN</sequence>
<dbReference type="InterPro" id="IPR025875">
    <property type="entry name" value="Leu-rich_rpt_4"/>
</dbReference>
<dbReference type="PANTHER" id="PTHR46652:SF3">
    <property type="entry name" value="LEUCINE-RICH REPEAT-CONTAINING PROTEIN 9"/>
    <property type="match status" value="1"/>
</dbReference>
<dbReference type="InterPro" id="IPR003591">
    <property type="entry name" value="Leu-rich_rpt_typical-subtyp"/>
</dbReference>
<name>D6PCG5_9BACT</name>
<evidence type="ECO:0000313" key="3">
    <source>
        <dbReference type="EMBL" id="ADD93416.1"/>
    </source>
</evidence>
<dbReference type="InterPro" id="IPR032675">
    <property type="entry name" value="LRR_dom_sf"/>
</dbReference>
<dbReference type="InterPro" id="IPR001611">
    <property type="entry name" value="Leu-rich_rpt"/>
</dbReference>
<reference evidence="3" key="1">
    <citation type="journal article" date="2010" name="ISME J.">
        <title>Metagenome of the Mediterranean deep chlorophyll maximum studied by direct and fosmid library 454 pyrosequencing.</title>
        <authorList>
            <person name="Ghai R."/>
            <person name="Martin-Cuadrado A.B."/>
            <person name="Molto A.G."/>
            <person name="Heredia I.G."/>
            <person name="Cabrera R."/>
            <person name="Martin J."/>
            <person name="Verdu M."/>
            <person name="Deschamps P."/>
            <person name="Moreira D."/>
            <person name="Lopez-Garcia P."/>
            <person name="Mira A."/>
            <person name="Rodriguez-Valera F."/>
        </authorList>
    </citation>
    <scope>NUCLEOTIDE SEQUENCE</scope>
</reference>
<organism evidence="3">
    <name type="scientific">uncultured marine bacterium MedDCM-OCT-S04-C103</name>
    <dbReference type="NCBI Taxonomy" id="743049"/>
    <lineage>
        <taxon>Bacteria</taxon>
        <taxon>environmental samples</taxon>
    </lineage>
</organism>
<evidence type="ECO:0000256" key="1">
    <source>
        <dbReference type="ARBA" id="ARBA00022614"/>
    </source>
</evidence>
<proteinExistence type="predicted"/>
<dbReference type="PANTHER" id="PTHR46652">
    <property type="entry name" value="LEUCINE-RICH REPEAT AND IQ DOMAIN-CONTAINING PROTEIN 1-RELATED"/>
    <property type="match status" value="1"/>
</dbReference>
<dbReference type="PROSITE" id="PS51450">
    <property type="entry name" value="LRR"/>
    <property type="match status" value="7"/>
</dbReference>
<protein>
    <submittedName>
        <fullName evidence="3">Leucine rich repeat domain protein</fullName>
    </submittedName>
</protein>
<keyword evidence="1" id="KW-0433">Leucine-rich repeat</keyword>
<dbReference type="SMART" id="SM00369">
    <property type="entry name" value="LRR_TYP"/>
    <property type="match status" value="4"/>
</dbReference>